<dbReference type="STRING" id="1114924.SAMN05216258_106258"/>
<dbReference type="GO" id="GO:0016747">
    <property type="term" value="F:acyltransferase activity, transferring groups other than amino-acyl groups"/>
    <property type="evidence" value="ECO:0007669"/>
    <property type="project" value="InterPro"/>
</dbReference>
<keyword evidence="2" id="KW-0808">Transferase</keyword>
<evidence type="ECO:0000313" key="2">
    <source>
        <dbReference type="EMBL" id="SFI41084.1"/>
    </source>
</evidence>
<gene>
    <name evidence="2" type="ORF">SAMN05216258_106258</name>
</gene>
<protein>
    <submittedName>
        <fullName evidence="2">Acetyltransferase (GNAT) domain-containing protein</fullName>
    </submittedName>
</protein>
<dbReference type="Proteomes" id="UP000199377">
    <property type="component" value="Unassembled WGS sequence"/>
</dbReference>
<dbReference type="RefSeq" id="WP_092860668.1">
    <property type="nucleotide sequence ID" value="NZ_FOQH01000006.1"/>
</dbReference>
<reference evidence="2 3" key="1">
    <citation type="submission" date="2016-10" db="EMBL/GenBank/DDBJ databases">
        <authorList>
            <person name="de Groot N.N."/>
        </authorList>
    </citation>
    <scope>NUCLEOTIDE SEQUENCE [LARGE SCALE GENOMIC DNA]</scope>
    <source>
        <strain evidence="2 3">CGMCC 1.11030</strain>
    </source>
</reference>
<name>A0A1I3HZF4_9RHOB</name>
<dbReference type="PROSITE" id="PS51186">
    <property type="entry name" value="GNAT"/>
    <property type="match status" value="1"/>
</dbReference>
<dbReference type="Pfam" id="PF13673">
    <property type="entry name" value="Acetyltransf_10"/>
    <property type="match status" value="1"/>
</dbReference>
<accession>A0A1I3HZF4</accession>
<keyword evidence="3" id="KW-1185">Reference proteome</keyword>
<feature type="domain" description="N-acetyltransferase" evidence="1">
    <location>
        <begin position="2"/>
        <end position="147"/>
    </location>
</feature>
<proteinExistence type="predicted"/>
<dbReference type="InterPro" id="IPR016181">
    <property type="entry name" value="Acyl_CoA_acyltransferase"/>
</dbReference>
<dbReference type="SUPFAM" id="SSF55729">
    <property type="entry name" value="Acyl-CoA N-acyltransferases (Nat)"/>
    <property type="match status" value="1"/>
</dbReference>
<evidence type="ECO:0000259" key="1">
    <source>
        <dbReference type="PROSITE" id="PS51186"/>
    </source>
</evidence>
<dbReference type="AlphaFoldDB" id="A0A1I3HZF4"/>
<dbReference type="Gene3D" id="3.40.630.30">
    <property type="match status" value="1"/>
</dbReference>
<dbReference type="OrthoDB" id="2380306at2"/>
<evidence type="ECO:0000313" key="3">
    <source>
        <dbReference type="Proteomes" id="UP000199377"/>
    </source>
</evidence>
<dbReference type="InterPro" id="IPR000182">
    <property type="entry name" value="GNAT_dom"/>
</dbReference>
<sequence>MDALRPYAPADRAACLAIFDACTPRFFDPSERPAFTAWLDAPPPGADHLVIAREGDVLACGGWMREGEAAVLCWGMVAPALHRQGLGRRLTLARLAAMRRAPGVALLKLDTTPASRGFYAGLGFEVVAVTPDGYGPGLDRVDMTLRP</sequence>
<dbReference type="EMBL" id="FOQH01000006">
    <property type="protein sequence ID" value="SFI41084.1"/>
    <property type="molecule type" value="Genomic_DNA"/>
</dbReference>
<organism evidence="2 3">
    <name type="scientific">Albimonas pacifica</name>
    <dbReference type="NCBI Taxonomy" id="1114924"/>
    <lineage>
        <taxon>Bacteria</taxon>
        <taxon>Pseudomonadati</taxon>
        <taxon>Pseudomonadota</taxon>
        <taxon>Alphaproteobacteria</taxon>
        <taxon>Rhodobacterales</taxon>
        <taxon>Paracoccaceae</taxon>
        <taxon>Albimonas</taxon>
    </lineage>
</organism>